<dbReference type="InterPro" id="IPR013988">
    <property type="entry name" value="YjdM_C"/>
</dbReference>
<dbReference type="EMBL" id="QGKL01000041">
    <property type="protein sequence ID" value="PWQ94243.1"/>
    <property type="molecule type" value="Genomic_DNA"/>
</dbReference>
<protein>
    <submittedName>
        <fullName evidence="2">PhnA domain protein</fullName>
    </submittedName>
</protein>
<sequence>MSVDALLLKRANAKCELCGSDEGLAAYDVPPITLKSLDKSVLVCSNCLGQIENPETMEPNHWRCLNDTMWSETAAIQVMSWRLLNQLKGEGWPDELLEMLYIEDDIKKWAMAGERVVDGPTLDSNGVAFAVGDTAIMIKDVFITGMNITAKRGMTVKNISLTDTDRSIEGNLNGTRVVLGAKTVKKV</sequence>
<dbReference type="Proteomes" id="UP000245506">
    <property type="component" value="Unassembled WGS sequence"/>
</dbReference>
<dbReference type="InterPro" id="IPR013991">
    <property type="entry name" value="PhnaA_N_proteobac"/>
</dbReference>
<proteinExistence type="predicted"/>
<gene>
    <name evidence="2" type="ORF">DKT75_17055</name>
</gene>
<dbReference type="Pfam" id="PF03831">
    <property type="entry name" value="YjdM"/>
    <property type="match status" value="1"/>
</dbReference>
<accession>A0A317CA79</accession>
<dbReference type="AlphaFoldDB" id="A0A317CA79"/>
<dbReference type="Gene3D" id="2.30.30.40">
    <property type="entry name" value="SH3 Domains"/>
    <property type="match status" value="1"/>
</dbReference>
<dbReference type="SUPFAM" id="SSF82057">
    <property type="entry name" value="Prokaryotic SH3-related domain"/>
    <property type="match status" value="1"/>
</dbReference>
<keyword evidence="3" id="KW-1185">Reference proteome</keyword>
<evidence type="ECO:0000313" key="2">
    <source>
        <dbReference type="EMBL" id="PWQ94243.1"/>
    </source>
</evidence>
<name>A0A317CA79_9GAMM</name>
<dbReference type="OrthoDB" id="9810131at2"/>
<evidence type="ECO:0000313" key="3">
    <source>
        <dbReference type="Proteomes" id="UP000245506"/>
    </source>
</evidence>
<dbReference type="RefSeq" id="WP_109825026.1">
    <property type="nucleotide sequence ID" value="NZ_QGKL01000041.1"/>
</dbReference>
<dbReference type="SMART" id="SM00782">
    <property type="entry name" value="PhnA_Zn_Ribbon"/>
    <property type="match status" value="1"/>
</dbReference>
<reference evidence="2 3" key="1">
    <citation type="submission" date="2018-05" db="EMBL/GenBank/DDBJ databases">
        <title>Leucothrix arctica sp. nov., isolated from Arctic seawater.</title>
        <authorList>
            <person name="Choi A."/>
            <person name="Baek K."/>
        </authorList>
    </citation>
    <scope>NUCLEOTIDE SEQUENCE [LARGE SCALE GENOMIC DNA]</scope>
    <source>
        <strain evidence="2 3">IMCC9719</strain>
    </source>
</reference>
<comment type="caution">
    <text evidence="2">The sequence shown here is derived from an EMBL/GenBank/DDBJ whole genome shotgun (WGS) entry which is preliminary data.</text>
</comment>
<organism evidence="2 3">
    <name type="scientific">Leucothrix arctica</name>
    <dbReference type="NCBI Taxonomy" id="1481894"/>
    <lineage>
        <taxon>Bacteria</taxon>
        <taxon>Pseudomonadati</taxon>
        <taxon>Pseudomonadota</taxon>
        <taxon>Gammaproteobacteria</taxon>
        <taxon>Thiotrichales</taxon>
        <taxon>Thiotrichaceae</taxon>
        <taxon>Leucothrix</taxon>
    </lineage>
</organism>
<feature type="domain" description="PhnA protein N-terminal proteobacterial" evidence="1">
    <location>
        <begin position="6"/>
        <end position="52"/>
    </location>
</feature>
<evidence type="ECO:0000259" key="1">
    <source>
        <dbReference type="SMART" id="SM00782"/>
    </source>
</evidence>